<protein>
    <submittedName>
        <fullName evidence="1">Multiple sugar transport system substrate-binding protein</fullName>
    </submittedName>
</protein>
<evidence type="ECO:0000313" key="2">
    <source>
        <dbReference type="Proteomes" id="UP000198949"/>
    </source>
</evidence>
<dbReference type="AlphaFoldDB" id="A0A1G7DY43"/>
<dbReference type="PANTHER" id="PTHR43649">
    <property type="entry name" value="ARABINOSE-BINDING PROTEIN-RELATED"/>
    <property type="match status" value="1"/>
</dbReference>
<dbReference type="EMBL" id="FNAD01000030">
    <property type="protein sequence ID" value="SDE56076.1"/>
    <property type="molecule type" value="Genomic_DNA"/>
</dbReference>
<dbReference type="InterPro" id="IPR050490">
    <property type="entry name" value="Bact_solute-bd_prot1"/>
</dbReference>
<gene>
    <name evidence="1" type="ORF">SAMN05216270_1303</name>
</gene>
<dbReference type="RefSeq" id="WP_091040716.1">
    <property type="nucleotide sequence ID" value="NZ_FNAD01000030.1"/>
</dbReference>
<dbReference type="OrthoDB" id="7918484at2"/>
<evidence type="ECO:0000313" key="1">
    <source>
        <dbReference type="EMBL" id="SDE56076.1"/>
    </source>
</evidence>
<name>A0A1G7DY43_9ACTN</name>
<dbReference type="PANTHER" id="PTHR43649:SF12">
    <property type="entry name" value="DIACETYLCHITOBIOSE BINDING PROTEIN DASA"/>
    <property type="match status" value="1"/>
</dbReference>
<dbReference type="Gene3D" id="3.40.190.10">
    <property type="entry name" value="Periplasmic binding protein-like II"/>
    <property type="match status" value="2"/>
</dbReference>
<keyword evidence="2" id="KW-1185">Reference proteome</keyword>
<proteinExistence type="predicted"/>
<dbReference type="Proteomes" id="UP000198949">
    <property type="component" value="Unassembled WGS sequence"/>
</dbReference>
<dbReference type="STRING" id="58114.SAMN05216270_1303"/>
<organism evidence="1 2">
    <name type="scientific">Glycomyces harbinensis</name>
    <dbReference type="NCBI Taxonomy" id="58114"/>
    <lineage>
        <taxon>Bacteria</taxon>
        <taxon>Bacillati</taxon>
        <taxon>Actinomycetota</taxon>
        <taxon>Actinomycetes</taxon>
        <taxon>Glycomycetales</taxon>
        <taxon>Glycomycetaceae</taxon>
        <taxon>Glycomyces</taxon>
    </lineage>
</organism>
<dbReference type="SUPFAM" id="SSF53850">
    <property type="entry name" value="Periplasmic binding protein-like II"/>
    <property type="match status" value="1"/>
</dbReference>
<dbReference type="Pfam" id="PF13416">
    <property type="entry name" value="SBP_bac_8"/>
    <property type="match status" value="1"/>
</dbReference>
<sequence length="446" mass="47043">MQNDQPPPLSRTALGRRDLMKATGLGLAATPALAACGRGFGGGDDDDSGDGVTLNMVWWGDATRAELTQAALDIFMEKNEGITIEVEYQDSGPYQDKLATRFAAGDAPDLMAMRMDSLREYADRDALLDLNEYEGDLDLSGLSDSAATLAEVGESVYGVPAGLNAIGFVIRKDLAEQYGAAIPDGDTWSWEDLAAFAQTVSDASGGEVFGTGFDAQTLANIVVYCRQQGEDFFTEAGELGISAATVQSWFELIGGMRQSGAYPPAGFFEEIGGSPDQSYIAQGKLASQIIPTNNFLGYNAACGGNLVLLRIPGETQGARRGQSVDCPHLWSVASASEHPEEAVKLLDFLTNDPEASLATGTTRGVPANSSVAEEIKDSLEPDDQLATEYLMGLQGEDLPRSYTYPPGGSAIADILDVIAVEVEFGRTSPADGAAQFIEEAEGALAA</sequence>
<keyword evidence="1" id="KW-0762">Sugar transport</keyword>
<keyword evidence="1" id="KW-0813">Transport</keyword>
<accession>A0A1G7DY43</accession>
<reference evidence="2" key="1">
    <citation type="submission" date="2016-10" db="EMBL/GenBank/DDBJ databases">
        <authorList>
            <person name="Varghese N."/>
            <person name="Submissions S."/>
        </authorList>
    </citation>
    <scope>NUCLEOTIDE SEQUENCE [LARGE SCALE GENOMIC DNA]</scope>
    <source>
        <strain evidence="2">CGMCC 4.3516</strain>
    </source>
</reference>
<dbReference type="InterPro" id="IPR006059">
    <property type="entry name" value="SBP"/>
</dbReference>